<dbReference type="Pfam" id="PF02416">
    <property type="entry name" value="TatA_B_E"/>
    <property type="match status" value="1"/>
</dbReference>
<dbReference type="InterPro" id="IPR003369">
    <property type="entry name" value="TatA/B/E"/>
</dbReference>
<gene>
    <name evidence="9 11" type="primary">tatA</name>
    <name evidence="11" type="ORF">O6P33_00570</name>
</gene>
<evidence type="ECO:0000256" key="4">
    <source>
        <dbReference type="ARBA" id="ARBA00022692"/>
    </source>
</evidence>
<dbReference type="RefSeq" id="WP_269818325.1">
    <property type="nucleotide sequence ID" value="NZ_CP114976.1"/>
</dbReference>
<evidence type="ECO:0000256" key="3">
    <source>
        <dbReference type="ARBA" id="ARBA00022475"/>
    </source>
</evidence>
<feature type="transmembrane region" description="Helical" evidence="9">
    <location>
        <begin position="6"/>
        <end position="22"/>
    </location>
</feature>
<evidence type="ECO:0000256" key="10">
    <source>
        <dbReference type="SAM" id="MobiDB-lite"/>
    </source>
</evidence>
<dbReference type="GO" id="GO:0043953">
    <property type="term" value="P:protein transport by the Tat complex"/>
    <property type="evidence" value="ECO:0007669"/>
    <property type="project" value="UniProtKB-UniRule"/>
</dbReference>
<proteinExistence type="inferred from homology"/>
<accession>A0AAE9VT69</accession>
<dbReference type="KEGG" id="dce:O6P33_00570"/>
<dbReference type="PANTHER" id="PTHR42982:SF1">
    <property type="entry name" value="SEC-INDEPENDENT PROTEIN TRANSLOCASE PROTEIN TATA"/>
    <property type="match status" value="1"/>
</dbReference>
<keyword evidence="5 9" id="KW-0653">Protein transport</keyword>
<dbReference type="GO" id="GO:0008320">
    <property type="term" value="F:protein transmembrane transporter activity"/>
    <property type="evidence" value="ECO:0007669"/>
    <property type="project" value="UniProtKB-UniRule"/>
</dbReference>
<name>A0AAE9VT69_9GAMM</name>
<keyword evidence="4 9" id="KW-0812">Transmembrane</keyword>
<evidence type="ECO:0000313" key="11">
    <source>
        <dbReference type="EMBL" id="WBE25379.1"/>
    </source>
</evidence>
<keyword evidence="3 9" id="KW-1003">Cell membrane</keyword>
<comment type="similarity">
    <text evidence="9">Belongs to the TatA/E family.</text>
</comment>
<dbReference type="Proteomes" id="UP001212189">
    <property type="component" value="Chromosome"/>
</dbReference>
<keyword evidence="7 9" id="KW-0811">Translocation</keyword>
<evidence type="ECO:0000256" key="7">
    <source>
        <dbReference type="ARBA" id="ARBA00023010"/>
    </source>
</evidence>
<comment type="subcellular location">
    <subcellularLocation>
        <location evidence="1 9">Cell membrane</location>
        <topology evidence="1 9">Single-pass membrane protein</topology>
    </subcellularLocation>
</comment>
<sequence>MGGISVWQLLIILAIVVVLFGTKRLKNVGSDLGDAIKGFRKAVDTSDDKPSEAVQKSEAADTTGRTIDATAEHAEDPSVKK</sequence>
<organism evidence="11 12">
    <name type="scientific">Denitrificimonas caeni</name>
    <dbReference type="NCBI Taxonomy" id="521720"/>
    <lineage>
        <taxon>Bacteria</taxon>
        <taxon>Pseudomonadati</taxon>
        <taxon>Pseudomonadota</taxon>
        <taxon>Gammaproteobacteria</taxon>
        <taxon>Pseudomonadales</taxon>
        <taxon>Pseudomonadaceae</taxon>
        <taxon>Denitrificimonas</taxon>
    </lineage>
</organism>
<dbReference type="PANTHER" id="PTHR42982">
    <property type="entry name" value="SEC-INDEPENDENT PROTEIN TRANSLOCASE PROTEIN TATA"/>
    <property type="match status" value="1"/>
</dbReference>
<dbReference type="InterPro" id="IPR006312">
    <property type="entry name" value="TatA/E"/>
</dbReference>
<dbReference type="Gene3D" id="1.20.5.3310">
    <property type="match status" value="1"/>
</dbReference>
<feature type="compositionally biased region" description="Basic and acidic residues" evidence="10">
    <location>
        <begin position="70"/>
        <end position="81"/>
    </location>
</feature>
<dbReference type="AlphaFoldDB" id="A0AAE9VT69"/>
<dbReference type="HAMAP" id="MF_00236">
    <property type="entry name" value="TatA_E"/>
    <property type="match status" value="1"/>
</dbReference>
<feature type="region of interest" description="Disordered" evidence="10">
    <location>
        <begin position="45"/>
        <end position="81"/>
    </location>
</feature>
<evidence type="ECO:0000256" key="1">
    <source>
        <dbReference type="ARBA" id="ARBA00004162"/>
    </source>
</evidence>
<comment type="subunit">
    <text evidence="9">The Tat system comprises two distinct complexes: a TatABC complex, containing multiple copies of TatA, TatB and TatC subunits, and a separate TatA complex, containing only TatA subunits. Substrates initially bind to the TatABC complex, which probably triggers association of the separate TatA complex to form the active translocon.</text>
</comment>
<evidence type="ECO:0000256" key="5">
    <source>
        <dbReference type="ARBA" id="ARBA00022927"/>
    </source>
</evidence>
<evidence type="ECO:0000313" key="12">
    <source>
        <dbReference type="Proteomes" id="UP001212189"/>
    </source>
</evidence>
<protein>
    <recommendedName>
        <fullName evidence="9">Sec-independent protein translocase protein TatA</fullName>
    </recommendedName>
</protein>
<evidence type="ECO:0000256" key="8">
    <source>
        <dbReference type="ARBA" id="ARBA00023136"/>
    </source>
</evidence>
<evidence type="ECO:0000256" key="6">
    <source>
        <dbReference type="ARBA" id="ARBA00022989"/>
    </source>
</evidence>
<dbReference type="NCBIfam" id="TIGR01411">
    <property type="entry name" value="tatAE"/>
    <property type="match status" value="1"/>
</dbReference>
<keyword evidence="2 9" id="KW-0813">Transport</keyword>
<comment type="function">
    <text evidence="9">Part of the twin-arginine translocation (Tat) system that transports large folded proteins containing a characteristic twin-arginine motif in their signal peptide across membranes. TatA could form the protein-conducting channel of the Tat system.</text>
</comment>
<dbReference type="EMBL" id="CP114976">
    <property type="protein sequence ID" value="WBE25379.1"/>
    <property type="molecule type" value="Genomic_DNA"/>
</dbReference>
<keyword evidence="8 9" id="KW-0472">Membrane</keyword>
<evidence type="ECO:0000256" key="2">
    <source>
        <dbReference type="ARBA" id="ARBA00022448"/>
    </source>
</evidence>
<keyword evidence="12" id="KW-1185">Reference proteome</keyword>
<keyword evidence="6 9" id="KW-1133">Transmembrane helix</keyword>
<dbReference type="GO" id="GO:0033281">
    <property type="term" value="C:TAT protein transport complex"/>
    <property type="evidence" value="ECO:0007669"/>
    <property type="project" value="UniProtKB-UniRule"/>
</dbReference>
<reference evidence="11 12" key="1">
    <citation type="submission" date="2022-12" db="EMBL/GenBank/DDBJ databases">
        <title>Coexistence and Characterization of a Novel Tigecycline Resistance gene tet(X) variant and blaNDM-1 in a Pseudomonas caeni Isolate of Chicken Origin.</title>
        <authorList>
            <person name="Lu X."/>
            <person name="Zhang L."/>
            <person name="Li R."/>
            <person name="Wang Z."/>
        </authorList>
    </citation>
    <scope>NUCLEOTIDE SEQUENCE [LARGE SCALE GENOMIC DNA]</scope>
    <source>
        <strain evidence="11 12">CE14</strain>
    </source>
</reference>
<evidence type="ECO:0000256" key="9">
    <source>
        <dbReference type="HAMAP-Rule" id="MF_00236"/>
    </source>
</evidence>